<geneLocation type="mitochondrion" evidence="1"/>
<dbReference type="Proteomes" id="UP000290189">
    <property type="component" value="Unassembled WGS sequence"/>
</dbReference>
<dbReference type="InterPro" id="IPR050358">
    <property type="entry name" value="RSE1/DDB1/CFT1"/>
</dbReference>
<dbReference type="InterPro" id="IPR015943">
    <property type="entry name" value="WD40/YVTN_repeat-like_dom_sf"/>
</dbReference>
<dbReference type="EMBL" id="OVEO01000009">
    <property type="protein sequence ID" value="SPQ98262.1"/>
    <property type="molecule type" value="Genomic_DNA"/>
</dbReference>
<dbReference type="Gene3D" id="2.130.10.10">
    <property type="entry name" value="YVTN repeat-like/Quinoprotein amine dehydrogenase"/>
    <property type="match status" value="2"/>
</dbReference>
<accession>A0A3P3YDP2</accession>
<sequence length="996" mass="106247">MKRHAKPDILANPSNGEQRRQMIYAARHRARRGDLCMTSVIAEGVVTACVRGRFLKDQIGDQLALANDRALEVWTWTASRPVRQCGSAPLSRFNIIALCPVRIPPSETDAIAALFADLRIRLVRWSASGLETVYDGALAPPPPGTPIRLMPAIVANLPTKSPGIMASLVVVVYRTCLTLVEVTSDGIRTRNLPVPYSNVIDLAPLPAADHTGRPVVALLCSSNGDSVELSTCVVGRRRVHDGPYRVRDIDPSSRRLIATATGVICVGSRDIIHVTDTSRKVKVVVVDDDALFTPTCLSSSGRPDEFLVGCSDGSVYRLINTPHTFALHRLALHDRADPIDVIACVTPARLFLGSSSGSSLFAAANDAPGARVDVVRVLSPSALNGASASCTVDDALYVCTGQSIIRCLVTDLAVRVERDLRFQARRVVVVGSLVIASGSDGTQVYRWDAASSDLEPVDAAAIDPALVVVHADVVDDALLVVSEDDVRIVERGPPYRLRSSWAPDSFEIVQAANDGDVIVIATRHGIQVLALDRARMLVNVVASYDGLLATCLAMRSRSCTIVADAARLLLCEIVGDRLAIVGSVPVEFDVTSIVFMVGGGVLVGTDDGGLLVYDVADDDRLRLVQAFIVGGQGPVSICLCGDDTAIAWSDDPVAITNDNGAWSATRIHVDGVPRVIAPVDNTSRLLMQTTSSDGRLFVARLERAPSALQQVVTNLAEGSCPRSLVHLEQSDTIVIGNADASVHVYTRAPVALVGSSRFQHALVDLFPVRVGAVELLAILSRTDDAHLLSLHDVHRNGSMRLQASTIVGTGSMLAGQPVHDNLLAIASYDRLSIWQCTGSRIHRAGQCSWPSTQPASVSLSACWPWVLLCRHAGQPNLILSQVVVADDDSVGLQQVDALACDTIGTPLVIRWVTDRCLLISSAFSNRITQIGVDSGNLRVLTCWQEAFPVVAIGTGTFAVPKAEAVDPPARSIALVTQRGGVRLLPTSDPANTPIIV</sequence>
<evidence type="ECO:0000313" key="2">
    <source>
        <dbReference type="Proteomes" id="UP000290189"/>
    </source>
</evidence>
<protein>
    <submittedName>
        <fullName evidence="1">Uncharacterized protein</fullName>
    </submittedName>
</protein>
<proteinExistence type="predicted"/>
<organism evidence="1 2">
    <name type="scientific">Plasmodiophora brassicae</name>
    <name type="common">Clubroot disease agent</name>
    <dbReference type="NCBI Taxonomy" id="37360"/>
    <lineage>
        <taxon>Eukaryota</taxon>
        <taxon>Sar</taxon>
        <taxon>Rhizaria</taxon>
        <taxon>Endomyxa</taxon>
        <taxon>Phytomyxea</taxon>
        <taxon>Plasmodiophorida</taxon>
        <taxon>Plasmodiophoridae</taxon>
        <taxon>Plasmodiophora</taxon>
    </lineage>
</organism>
<dbReference type="SUPFAM" id="SSF50998">
    <property type="entry name" value="Quinoprotein alcohol dehydrogenase-like"/>
    <property type="match status" value="1"/>
</dbReference>
<reference evidence="1 2" key="1">
    <citation type="submission" date="2018-03" db="EMBL/GenBank/DDBJ databases">
        <authorList>
            <person name="Fogelqvist J."/>
        </authorList>
    </citation>
    <scope>NUCLEOTIDE SEQUENCE [LARGE SCALE GENOMIC DNA]</scope>
</reference>
<keyword evidence="1" id="KW-0496">Mitochondrion</keyword>
<name>A0A3P3YDP2_PLABS</name>
<dbReference type="InterPro" id="IPR036322">
    <property type="entry name" value="WD40_repeat_dom_sf"/>
</dbReference>
<dbReference type="AlphaFoldDB" id="A0A3P3YDP2"/>
<evidence type="ECO:0000313" key="1">
    <source>
        <dbReference type="EMBL" id="SPQ98262.1"/>
    </source>
</evidence>
<dbReference type="InterPro" id="IPR011047">
    <property type="entry name" value="Quinoprotein_ADH-like_sf"/>
</dbReference>
<dbReference type="SUPFAM" id="SSF50978">
    <property type="entry name" value="WD40 repeat-like"/>
    <property type="match status" value="1"/>
</dbReference>
<dbReference type="PANTHER" id="PTHR10644">
    <property type="entry name" value="DNA REPAIR/RNA PROCESSING CPSF FAMILY"/>
    <property type="match status" value="1"/>
</dbReference>
<gene>
    <name evidence="1" type="ORF">PLBR_LOCUS5477</name>
</gene>